<dbReference type="InterPro" id="IPR004843">
    <property type="entry name" value="Calcineurin-like_PHP"/>
</dbReference>
<evidence type="ECO:0000256" key="1">
    <source>
        <dbReference type="ARBA" id="ARBA00022723"/>
    </source>
</evidence>
<comment type="similarity">
    <text evidence="4">Belongs to the cyclic nucleotide phosphodiesterase class-III family.</text>
</comment>
<dbReference type="PANTHER" id="PTHR42988:SF2">
    <property type="entry name" value="CYCLIC NUCLEOTIDE PHOSPHODIESTERASE CBUA0032-RELATED"/>
    <property type="match status" value="1"/>
</dbReference>
<evidence type="ECO:0000256" key="3">
    <source>
        <dbReference type="ARBA" id="ARBA00023004"/>
    </source>
</evidence>
<dbReference type="InterPro" id="IPR029052">
    <property type="entry name" value="Metallo-depent_PP-like"/>
</dbReference>
<keyword evidence="3" id="KW-0408">Iron</keyword>
<accession>A0A9D9H8A9</accession>
<dbReference type="Pfam" id="PF00149">
    <property type="entry name" value="Metallophos"/>
    <property type="match status" value="1"/>
</dbReference>
<dbReference type="Proteomes" id="UP000823636">
    <property type="component" value="Unassembled WGS sequence"/>
</dbReference>
<evidence type="ECO:0000313" key="8">
    <source>
        <dbReference type="Proteomes" id="UP000823636"/>
    </source>
</evidence>
<evidence type="ECO:0000256" key="2">
    <source>
        <dbReference type="ARBA" id="ARBA00022801"/>
    </source>
</evidence>
<reference evidence="7" key="2">
    <citation type="journal article" date="2021" name="PeerJ">
        <title>Extensive microbial diversity within the chicken gut microbiome revealed by metagenomics and culture.</title>
        <authorList>
            <person name="Gilroy R."/>
            <person name="Ravi A."/>
            <person name="Getino M."/>
            <person name="Pursley I."/>
            <person name="Horton D.L."/>
            <person name="Alikhan N.F."/>
            <person name="Baker D."/>
            <person name="Gharbi K."/>
            <person name="Hall N."/>
            <person name="Watson M."/>
            <person name="Adriaenssens E.M."/>
            <person name="Foster-Nyarko E."/>
            <person name="Jarju S."/>
            <person name="Secka A."/>
            <person name="Antonio M."/>
            <person name="Oren A."/>
            <person name="Chaudhuri R.R."/>
            <person name="La Ragione R."/>
            <person name="Hildebrand F."/>
            <person name="Pallen M.J."/>
        </authorList>
    </citation>
    <scope>NUCLEOTIDE SEQUENCE</scope>
    <source>
        <strain evidence="7">G3-4614</strain>
    </source>
</reference>
<dbReference type="SUPFAM" id="SSF56300">
    <property type="entry name" value="Metallo-dependent phosphatases"/>
    <property type="match status" value="1"/>
</dbReference>
<gene>
    <name evidence="7" type="ORF">IAC54_08770</name>
</gene>
<dbReference type="AlphaFoldDB" id="A0A9D9H8A9"/>
<proteinExistence type="inferred from homology"/>
<keyword evidence="1" id="KW-0479">Metal-binding</keyword>
<reference evidence="7" key="1">
    <citation type="submission" date="2020-10" db="EMBL/GenBank/DDBJ databases">
        <authorList>
            <person name="Gilroy R."/>
        </authorList>
    </citation>
    <scope>NUCLEOTIDE SEQUENCE</scope>
    <source>
        <strain evidence="7">G3-4614</strain>
    </source>
</reference>
<evidence type="ECO:0000256" key="4">
    <source>
        <dbReference type="ARBA" id="ARBA00025742"/>
    </source>
</evidence>
<dbReference type="GO" id="GO:0046872">
    <property type="term" value="F:metal ion binding"/>
    <property type="evidence" value="ECO:0007669"/>
    <property type="project" value="UniProtKB-KW"/>
</dbReference>
<evidence type="ECO:0000256" key="5">
    <source>
        <dbReference type="SAM" id="SignalP"/>
    </source>
</evidence>
<organism evidence="7 8">
    <name type="scientific">Candidatus Caccoplasma merdipullorum</name>
    <dbReference type="NCBI Taxonomy" id="2840718"/>
    <lineage>
        <taxon>Bacteria</taxon>
        <taxon>Pseudomonadati</taxon>
        <taxon>Bacteroidota</taxon>
        <taxon>Bacteroidia</taxon>
        <taxon>Bacteroidales</taxon>
        <taxon>Bacteroidaceae</taxon>
        <taxon>Bacteroidaceae incertae sedis</taxon>
        <taxon>Candidatus Caccoplasma</taxon>
    </lineage>
</organism>
<evidence type="ECO:0000313" key="7">
    <source>
        <dbReference type="EMBL" id="MBO8438967.1"/>
    </source>
</evidence>
<keyword evidence="5" id="KW-0732">Signal</keyword>
<dbReference type="GO" id="GO:0016787">
    <property type="term" value="F:hydrolase activity"/>
    <property type="evidence" value="ECO:0007669"/>
    <property type="project" value="UniProtKB-KW"/>
</dbReference>
<dbReference type="PANTHER" id="PTHR42988">
    <property type="entry name" value="PHOSPHOHYDROLASE"/>
    <property type="match status" value="1"/>
</dbReference>
<dbReference type="InterPro" id="IPR050884">
    <property type="entry name" value="CNP_phosphodiesterase-III"/>
</dbReference>
<feature type="domain" description="Calcineurin-like phosphoesterase" evidence="6">
    <location>
        <begin position="324"/>
        <end position="577"/>
    </location>
</feature>
<keyword evidence="2" id="KW-0378">Hydrolase</keyword>
<dbReference type="Gene3D" id="3.60.21.10">
    <property type="match status" value="1"/>
</dbReference>
<feature type="chain" id="PRO_5038868399" evidence="5">
    <location>
        <begin position="20"/>
        <end position="1020"/>
    </location>
</feature>
<name>A0A9D9H8A9_9BACT</name>
<dbReference type="EMBL" id="JADIMW010000087">
    <property type="protein sequence ID" value="MBO8438967.1"/>
    <property type="molecule type" value="Genomic_DNA"/>
</dbReference>
<sequence>MVRNLLVGFLLLYVIAAFADERVDAVSSYAAADDYLGRELVVNGGADDAGNGWTFSGGEFYRGIVSTSYGARGFDDAGIPAGKTSSDALFYGGRGDWLSGGSGDKAASYQYVDLPSDVYELVNSGSVVANMSALLGGYESQNDYAQVVYKFYDSRGAELSSVTLGPVKSDDRGGATSMVAKSAEAIVPAGCVRVKVEVQIYEQNMGYDVDGFADDISLFLSLKSVSAVISPAKDTFSYGENVSLAYSETPSNSTIYLYKDNSLLPMNTYMEIKGDLHINDGVFNVGNALEPGRYTARCIKSDGIQSGKDVSFVVGDLPFERGEMNIFVMSDIHVMHPSLLVSDGAAFEEYLESDRKLLQESETILAAMVDSILEFRPELVLISGDLTKDGEKVSHELVASYLEKITDEGIKVLVVPGNHDVDNPHALIYNGDNTEYAETVTPEEFAEIYAGCGYADAVLRDAASLSYVSEPTEDLAVICIDACRYEDNLFLNRGDSADVCVTDGRIKPETLEWIEYAAERERHRGRQVIAMMHHNLVEHFNRQAELAAPYVVADADSVREVFMKSGIRVVFTGHFHISDIAKGVSDDGSEYVYDIATGSTVTYPCPFRKLALNADCSVMDVVSGILRDVPLVETGGTDFGVYARDKVVNGIPSMVEGILVDYWDSVQAAIDDYIGDNPLVGSMVNLPETPEEMSDMLVRHLGDVAGEVYITFSEGNEHLKLTDRIMPELEAGIDGIVKEVVSSIAQETASDMVKEQLLPLLDDVVGSIITNITAYNTTYASLSNDHYISVGLDNVSDDIEKYIILDCMAEDLGTICLPREAYPYNAAIYSVAGADDRDAPSVLYLDECGDGVLEAGKPYVFRALDDGDVIFSYHASDATAEASAASGLNGTYIDVDIAVDANNYLLDRRSGDAEFLWYAAKPDNCLLESNMAWLDMNEVPVADFHEDYDMSIAFASEESGVESETAGADDGETVVDVYTLGGVLVRSGVERRYAIDGLATGIYIVGANGNYERVIVNNGR</sequence>
<comment type="caution">
    <text evidence="7">The sequence shown here is derived from an EMBL/GenBank/DDBJ whole genome shotgun (WGS) entry which is preliminary data.</text>
</comment>
<evidence type="ECO:0000259" key="6">
    <source>
        <dbReference type="Pfam" id="PF00149"/>
    </source>
</evidence>
<feature type="signal peptide" evidence="5">
    <location>
        <begin position="1"/>
        <end position="19"/>
    </location>
</feature>
<protein>
    <submittedName>
        <fullName evidence="7">Metallophosphoesterase</fullName>
    </submittedName>
</protein>